<evidence type="ECO:0000256" key="4">
    <source>
        <dbReference type="RuleBase" id="RU003495"/>
    </source>
</evidence>
<feature type="compositionally biased region" description="Basic and acidic residues" evidence="5">
    <location>
        <begin position="226"/>
        <end position="239"/>
    </location>
</feature>
<name>A0A2A7US80_COMTR</name>
<accession>A0A2A7US80</accession>
<comment type="caution">
    <text evidence="7">The sequence shown here is derived from an EMBL/GenBank/DDBJ whole genome shotgun (WGS) entry which is preliminary data.</text>
</comment>
<evidence type="ECO:0000313" key="7">
    <source>
        <dbReference type="EMBL" id="PEH88130.1"/>
    </source>
</evidence>
<dbReference type="GO" id="GO:0008932">
    <property type="term" value="F:lytic endotransglycosylase activity"/>
    <property type="evidence" value="ECO:0007669"/>
    <property type="project" value="UniProtKB-UniRule"/>
</dbReference>
<dbReference type="SUPFAM" id="SSF50685">
    <property type="entry name" value="Barwin-like endoglucanases"/>
    <property type="match status" value="1"/>
</dbReference>
<feature type="domain" description="RlpA-like protein double-psi beta-barrel" evidence="6">
    <location>
        <begin position="107"/>
        <end position="195"/>
    </location>
</feature>
<keyword evidence="8" id="KW-1185">Reference proteome</keyword>
<sequence>MPSICQTAGIVSRAARHRWAAAWTVTLFISGCAPLPTTPEGTATATPTQAGAPIPEGTNARPSRWGWWSHDRKGAEALAKAAPKPPKLSDKLDPAAQTAPDARDSDQKGLASWYGPGFHGKLTANGERFNSGELTAAHRSLAFGTRVCVRSSVTGKTVVVRINDRGPFAKNRVIDLSQGAAEQLGMVGLGIKPVELWALADDESQCPGEDDDLDGQLEARLSDLSPDARRAVEAHRQAHGESTSTVAKQVSKKKK</sequence>
<dbReference type="InterPro" id="IPR036908">
    <property type="entry name" value="RlpA-like_sf"/>
</dbReference>
<proteinExistence type="inferred from homology"/>
<keyword evidence="2 3" id="KW-0961">Cell wall biogenesis/degradation</keyword>
<keyword evidence="7" id="KW-0449">Lipoprotein</keyword>
<comment type="similarity">
    <text evidence="3 4">Belongs to the RlpA family.</text>
</comment>
<dbReference type="GO" id="GO:0000270">
    <property type="term" value="P:peptidoglycan metabolic process"/>
    <property type="evidence" value="ECO:0007669"/>
    <property type="project" value="UniProtKB-UniRule"/>
</dbReference>
<dbReference type="AlphaFoldDB" id="A0A2A7US80"/>
<evidence type="ECO:0000256" key="2">
    <source>
        <dbReference type="ARBA" id="ARBA00023316"/>
    </source>
</evidence>
<organism evidence="7 8">
    <name type="scientific">Comamonas terrigena</name>
    <dbReference type="NCBI Taxonomy" id="32013"/>
    <lineage>
        <taxon>Bacteria</taxon>
        <taxon>Pseudomonadati</taxon>
        <taxon>Pseudomonadota</taxon>
        <taxon>Betaproteobacteria</taxon>
        <taxon>Burkholderiales</taxon>
        <taxon>Comamonadaceae</taxon>
        <taxon>Comamonas</taxon>
    </lineage>
</organism>
<dbReference type="RefSeq" id="WP_098066048.1">
    <property type="nucleotide sequence ID" value="NZ_PDEA01000001.1"/>
</dbReference>
<dbReference type="InterPro" id="IPR012997">
    <property type="entry name" value="RplA"/>
</dbReference>
<evidence type="ECO:0000259" key="6">
    <source>
        <dbReference type="Pfam" id="PF03330"/>
    </source>
</evidence>
<dbReference type="Gene3D" id="2.40.40.10">
    <property type="entry name" value="RlpA-like domain"/>
    <property type="match status" value="1"/>
</dbReference>
<gene>
    <name evidence="3" type="primary">rlpA</name>
    <name evidence="7" type="ORF">CRM82_05510</name>
</gene>
<protein>
    <recommendedName>
        <fullName evidence="3">Endolytic peptidoglycan transglycosylase RlpA</fullName>
        <ecNumber evidence="3">4.2.2.-</ecNumber>
    </recommendedName>
</protein>
<dbReference type="EMBL" id="PDEA01000001">
    <property type="protein sequence ID" value="PEH88130.1"/>
    <property type="molecule type" value="Genomic_DNA"/>
</dbReference>
<dbReference type="HAMAP" id="MF_02071">
    <property type="entry name" value="RlpA"/>
    <property type="match status" value="1"/>
</dbReference>
<dbReference type="InterPro" id="IPR009009">
    <property type="entry name" value="RlpA-like_DPBB"/>
</dbReference>
<keyword evidence="1 3" id="KW-0456">Lyase</keyword>
<feature type="compositionally biased region" description="Low complexity" evidence="5">
    <location>
        <begin position="38"/>
        <end position="55"/>
    </location>
</feature>
<dbReference type="PANTHER" id="PTHR34183">
    <property type="entry name" value="ENDOLYTIC PEPTIDOGLYCAN TRANSGLYCOSYLASE RLPA"/>
    <property type="match status" value="1"/>
</dbReference>
<dbReference type="InterPro" id="IPR034718">
    <property type="entry name" value="RlpA"/>
</dbReference>
<feature type="region of interest" description="Disordered" evidence="5">
    <location>
        <begin position="38"/>
        <end position="110"/>
    </location>
</feature>
<evidence type="ECO:0000256" key="1">
    <source>
        <dbReference type="ARBA" id="ARBA00023239"/>
    </source>
</evidence>
<dbReference type="PANTHER" id="PTHR34183:SF1">
    <property type="entry name" value="ENDOLYTIC PEPTIDOGLYCAN TRANSGLYCOSYLASE RLPA"/>
    <property type="match status" value="1"/>
</dbReference>
<dbReference type="CDD" id="cd22268">
    <property type="entry name" value="DPBB_RlpA-like"/>
    <property type="match status" value="1"/>
</dbReference>
<comment type="function">
    <text evidence="3">Lytic transglycosylase with a strong preference for naked glycan strands that lack stem peptides.</text>
</comment>
<evidence type="ECO:0000313" key="8">
    <source>
        <dbReference type="Proteomes" id="UP000220246"/>
    </source>
</evidence>
<evidence type="ECO:0000256" key="5">
    <source>
        <dbReference type="SAM" id="MobiDB-lite"/>
    </source>
</evidence>
<reference evidence="8" key="1">
    <citation type="submission" date="2017-09" db="EMBL/GenBank/DDBJ databases">
        <title>FDA dAtabase for Regulatory Grade micrObial Sequences (FDA-ARGOS): Supporting development and validation of Infectious Disease Dx tests.</title>
        <authorList>
            <person name="Minogue T."/>
            <person name="Wolcott M."/>
            <person name="Wasieloski L."/>
            <person name="Aguilar W."/>
            <person name="Moore D."/>
            <person name="Tallon L."/>
            <person name="Sadzewicz L."/>
            <person name="Ott S."/>
            <person name="Zhao X."/>
            <person name="Nagaraj S."/>
            <person name="Vavikolanu K."/>
            <person name="Aluvathingal J."/>
            <person name="Nadendla S."/>
            <person name="Sichtig H."/>
        </authorList>
    </citation>
    <scope>NUCLEOTIDE SEQUENCE [LARGE SCALE GENOMIC DNA]</scope>
    <source>
        <strain evidence="8">FDAARGOS_394</strain>
    </source>
</reference>
<dbReference type="GeneID" id="80800046"/>
<dbReference type="NCBIfam" id="TIGR00413">
    <property type="entry name" value="rlpA"/>
    <property type="match status" value="1"/>
</dbReference>
<dbReference type="GO" id="GO:0071555">
    <property type="term" value="P:cell wall organization"/>
    <property type="evidence" value="ECO:0007669"/>
    <property type="project" value="UniProtKB-KW"/>
</dbReference>
<dbReference type="EC" id="4.2.2.-" evidence="3"/>
<dbReference type="Pfam" id="PF03330">
    <property type="entry name" value="DPBB_1"/>
    <property type="match status" value="1"/>
</dbReference>
<dbReference type="Proteomes" id="UP000220246">
    <property type="component" value="Unassembled WGS sequence"/>
</dbReference>
<feature type="region of interest" description="Disordered" evidence="5">
    <location>
        <begin position="222"/>
        <end position="255"/>
    </location>
</feature>
<dbReference type="STRING" id="1219032.GCA_001515545_03226"/>
<evidence type="ECO:0000256" key="3">
    <source>
        <dbReference type="HAMAP-Rule" id="MF_02071"/>
    </source>
</evidence>
<dbReference type="OrthoDB" id="9779128at2"/>